<keyword evidence="2" id="KW-0812">Transmembrane</keyword>
<keyword evidence="2" id="KW-1133">Transmembrane helix</keyword>
<protein>
    <recommendedName>
        <fullName evidence="5">DUF4012 domain-containing protein</fullName>
    </recommendedName>
</protein>
<dbReference type="Pfam" id="PF13196">
    <property type="entry name" value="DUF4012"/>
    <property type="match status" value="1"/>
</dbReference>
<dbReference type="EMBL" id="CP002299">
    <property type="protein sequence ID" value="ADP78279.1"/>
    <property type="molecule type" value="Genomic_DNA"/>
</dbReference>
<feature type="compositionally biased region" description="Low complexity" evidence="1">
    <location>
        <begin position="55"/>
        <end position="71"/>
    </location>
</feature>
<dbReference type="KEGG" id="fri:FraEuI1c_0191"/>
<evidence type="ECO:0000313" key="3">
    <source>
        <dbReference type="EMBL" id="ADP78279.1"/>
    </source>
</evidence>
<dbReference type="HOGENOM" id="CLU_020572_1_0_11"/>
<dbReference type="STRING" id="298654.FraEuI1c_0191"/>
<reference evidence="3 4" key="1">
    <citation type="submission" date="2010-10" db="EMBL/GenBank/DDBJ databases">
        <title>Complete sequence of Frankia sp. EuI1c.</title>
        <authorList>
            <consortium name="US DOE Joint Genome Institute"/>
            <person name="Lucas S."/>
            <person name="Copeland A."/>
            <person name="Lapidus A."/>
            <person name="Cheng J.-F."/>
            <person name="Bruce D."/>
            <person name="Goodwin L."/>
            <person name="Pitluck S."/>
            <person name="Chertkov O."/>
            <person name="Detter J.C."/>
            <person name="Han C."/>
            <person name="Tapia R."/>
            <person name="Land M."/>
            <person name="Hauser L."/>
            <person name="Jeffries C."/>
            <person name="Kyrpides N."/>
            <person name="Ivanova N."/>
            <person name="Mikhailova N."/>
            <person name="Beauchemin N."/>
            <person name="Sen A."/>
            <person name="Sur S.A."/>
            <person name="Gtari M."/>
            <person name="Wall L."/>
            <person name="Tisa L."/>
            <person name="Woyke T."/>
        </authorList>
    </citation>
    <scope>NUCLEOTIDE SEQUENCE [LARGE SCALE GENOMIC DNA]</scope>
    <source>
        <strain evidence="4">DSM 45817 / CECT 9037 / EuI1c</strain>
    </source>
</reference>
<feature type="region of interest" description="Disordered" evidence="1">
    <location>
        <begin position="1"/>
        <end position="133"/>
    </location>
</feature>
<dbReference type="AlphaFoldDB" id="E3J4W0"/>
<feature type="transmembrane region" description="Helical" evidence="2">
    <location>
        <begin position="136"/>
        <end position="159"/>
    </location>
</feature>
<gene>
    <name evidence="3" type="ordered locus">FraEuI1c_0191</name>
</gene>
<organism evidence="3 4">
    <name type="scientific">Pseudofrankia inefficax (strain DSM 45817 / CECT 9037 / DDB 130130 / EuI1c)</name>
    <name type="common">Frankia inefficax</name>
    <dbReference type="NCBI Taxonomy" id="298654"/>
    <lineage>
        <taxon>Bacteria</taxon>
        <taxon>Bacillati</taxon>
        <taxon>Actinomycetota</taxon>
        <taxon>Actinomycetes</taxon>
        <taxon>Frankiales</taxon>
        <taxon>Frankiaceae</taxon>
        <taxon>Pseudofrankia</taxon>
    </lineage>
</organism>
<evidence type="ECO:0000313" key="4">
    <source>
        <dbReference type="Proteomes" id="UP000002484"/>
    </source>
</evidence>
<dbReference type="Proteomes" id="UP000002484">
    <property type="component" value="Chromosome"/>
</dbReference>
<dbReference type="InterPro" id="IPR025101">
    <property type="entry name" value="DUF4012"/>
</dbReference>
<feature type="compositionally biased region" description="Basic residues" evidence="1">
    <location>
        <begin position="123"/>
        <end position="133"/>
    </location>
</feature>
<dbReference type="RefSeq" id="WP_013421402.1">
    <property type="nucleotide sequence ID" value="NC_014666.1"/>
</dbReference>
<evidence type="ECO:0008006" key="5">
    <source>
        <dbReference type="Google" id="ProtNLM"/>
    </source>
</evidence>
<keyword evidence="4" id="KW-1185">Reference proteome</keyword>
<dbReference type="OrthoDB" id="3203519at2"/>
<evidence type="ECO:0000256" key="1">
    <source>
        <dbReference type="SAM" id="MobiDB-lite"/>
    </source>
</evidence>
<proteinExistence type="predicted"/>
<evidence type="ECO:0000256" key="2">
    <source>
        <dbReference type="SAM" id="Phobius"/>
    </source>
</evidence>
<keyword evidence="2" id="KW-0472">Membrane</keyword>
<accession>E3J4W0</accession>
<dbReference type="eggNOG" id="COG2976">
    <property type="taxonomic scope" value="Bacteria"/>
</dbReference>
<sequence>MDAREFPDPPTEDPNGPRRWVKPQVSLASAADPSTTTVIRRTGSRRHTARGRAVTGQEATTAGFGAAGVTAPDAVTDGPQTPSGESDSGWKPSGSRRGGAAVDGATGPAGPDDPEGLGGRRIGGARRRRPGSRRRWPLVVGGIAVLLIACGAVLAYQVLKVKSDLASTSNDLTAVQDAATSGDIPAAKARLSRVIDSAHAARSHSAGPVWWAASYIPFAGPNLRTSRQLVLSLADLADGPLTDMVSVSDTISPDSLIKDSTIDVPTLVKDRPTLLRAAAGVATVDKRMQSLPSDHLVGPVATARTQAVTKIAKLDKLLSGMADALTVGPEMLGANGPRTYFLAFQNNAEIKATGGLLGVYGILTADHGKINLVHTGSNDELKNFKVPVVDFGPEYNANYGTLFPGALWSNGNSSPNFPYAGQTWATMYERQTGTHIDGVIGVDPEMLADLVRATGPITLSSGQKVDGDSVAKLVEVDAYADFHDDTTNSDERSARKDFLKEVADTAFHTALSSDVKPKPLVTELNTAAKGGHLQIWTPIASEMTILRKGGLTGEVYQGTAPYAGVVLNNVSGAKLEYYLQRNVSYTLGSCTAGRRPGQIQIGLTNLAPAGLPRFVWQRIDAPPGSYPRGQEALQLSVYLTDGAKLVNVMVNGKAVNFTRGTELGHPRIQMWVFPTPGQPLTITVNTDEPATSAKPIVPAQPMARPQQTTIKAAACPAG</sequence>
<name>E3J4W0_PSEI1</name>
<dbReference type="InParanoid" id="E3J4W0"/>